<dbReference type="InterPro" id="IPR006938">
    <property type="entry name" value="DUF624"/>
</dbReference>
<feature type="transmembrane region" description="Helical" evidence="1">
    <location>
        <begin position="162"/>
        <end position="195"/>
    </location>
</feature>
<feature type="transmembrane region" description="Helical" evidence="1">
    <location>
        <begin position="104"/>
        <end position="124"/>
    </location>
</feature>
<feature type="transmembrane region" description="Helical" evidence="1">
    <location>
        <begin position="51"/>
        <end position="74"/>
    </location>
</feature>
<dbReference type="AlphaFoldDB" id="A0A087EAY2"/>
<dbReference type="Pfam" id="PF04854">
    <property type="entry name" value="DUF624"/>
    <property type="match status" value="1"/>
</dbReference>
<dbReference type="Proteomes" id="UP000029080">
    <property type="component" value="Unassembled WGS sequence"/>
</dbReference>
<proteinExistence type="predicted"/>
<keyword evidence="1" id="KW-0812">Transmembrane</keyword>
<accession>A0A087EAY2</accession>
<sequence>MQQGVVLITMDEAILVTWLHDAIGLEEWNDMKFLSPDSPFMRGLSTFADAVWINILMVLTSIPIVTIGASLTAAHDAARRSLAAQGHVTSNFFKAFASNFRKSTLTWLIFGPLAVGLVYAWVILQITPLLIPKFAFSILWLIAFEWVWALQARFENAWLSTIANAFIFGISHIGYTLAMLIIDGVFLGLIVASWLYMPQGVLLLLIMGYGSVIMLHIPLLERVFRAYTQPEEMTPSVQQ</sequence>
<dbReference type="STRING" id="356829.BITS_1453"/>
<reference evidence="2 3" key="1">
    <citation type="submission" date="2014-03" db="EMBL/GenBank/DDBJ databases">
        <title>Genomics of Bifidobacteria.</title>
        <authorList>
            <person name="Ventura M."/>
            <person name="Milani C."/>
            <person name="Lugli G.A."/>
        </authorList>
    </citation>
    <scope>NUCLEOTIDE SEQUENCE [LARGE SCALE GENOMIC DNA]</scope>
    <source>
        <strain evidence="2 3">JCM 13495</strain>
    </source>
</reference>
<gene>
    <name evidence="2" type="ORF">BITS_1453</name>
</gene>
<dbReference type="EMBL" id="JGZU01000017">
    <property type="protein sequence ID" value="KFJ04933.1"/>
    <property type="molecule type" value="Genomic_DNA"/>
</dbReference>
<keyword evidence="1" id="KW-1133">Transmembrane helix</keyword>
<comment type="caution">
    <text evidence="2">The sequence shown here is derived from an EMBL/GenBank/DDBJ whole genome shotgun (WGS) entry which is preliminary data.</text>
</comment>
<evidence type="ECO:0000313" key="3">
    <source>
        <dbReference type="Proteomes" id="UP000029080"/>
    </source>
</evidence>
<evidence type="ECO:0000256" key="1">
    <source>
        <dbReference type="SAM" id="Phobius"/>
    </source>
</evidence>
<name>A0A087EAY2_9BIFI</name>
<evidence type="ECO:0000313" key="2">
    <source>
        <dbReference type="EMBL" id="KFJ04933.1"/>
    </source>
</evidence>
<feature type="transmembrane region" description="Helical" evidence="1">
    <location>
        <begin position="201"/>
        <end position="220"/>
    </location>
</feature>
<dbReference type="eggNOG" id="COG5578">
    <property type="taxonomic scope" value="Bacteria"/>
</dbReference>
<keyword evidence="1" id="KW-0472">Membrane</keyword>
<organism evidence="2 3">
    <name type="scientific">Bifidobacterium tsurumiense</name>
    <dbReference type="NCBI Taxonomy" id="356829"/>
    <lineage>
        <taxon>Bacteria</taxon>
        <taxon>Bacillati</taxon>
        <taxon>Actinomycetota</taxon>
        <taxon>Actinomycetes</taxon>
        <taxon>Bifidobacteriales</taxon>
        <taxon>Bifidobacteriaceae</taxon>
        <taxon>Bifidobacterium</taxon>
    </lineage>
</organism>
<feature type="transmembrane region" description="Helical" evidence="1">
    <location>
        <begin position="130"/>
        <end position="150"/>
    </location>
</feature>
<keyword evidence="3" id="KW-1185">Reference proteome</keyword>
<protein>
    <submittedName>
        <fullName evidence="2">Integral membrane protein</fullName>
    </submittedName>
</protein>